<sequence length="131" mass="14396">MPPKPAIIPAGVGKLKKTPLDMQQREVNHHGMVSTPERLAHLIQWQDDAAGNGGLKNVRPAKDVPEEKSSHKASKRAAGGINTRRAWHGPLIQRFEEEGEPTDTLSLGEHGTNFRMFLRLSDDPSDGASQF</sequence>
<organism evidence="2 3">
    <name type="scientific">Morus notabilis</name>
    <dbReference type="NCBI Taxonomy" id="981085"/>
    <lineage>
        <taxon>Eukaryota</taxon>
        <taxon>Viridiplantae</taxon>
        <taxon>Streptophyta</taxon>
        <taxon>Embryophyta</taxon>
        <taxon>Tracheophyta</taxon>
        <taxon>Spermatophyta</taxon>
        <taxon>Magnoliopsida</taxon>
        <taxon>eudicotyledons</taxon>
        <taxon>Gunneridae</taxon>
        <taxon>Pentapetalae</taxon>
        <taxon>rosids</taxon>
        <taxon>fabids</taxon>
        <taxon>Rosales</taxon>
        <taxon>Moraceae</taxon>
        <taxon>Moreae</taxon>
        <taxon>Morus</taxon>
    </lineage>
</organism>
<accession>W9RHB9</accession>
<proteinExistence type="predicted"/>
<keyword evidence="3" id="KW-1185">Reference proteome</keyword>
<evidence type="ECO:0000313" key="3">
    <source>
        <dbReference type="Proteomes" id="UP000030645"/>
    </source>
</evidence>
<protein>
    <submittedName>
        <fullName evidence="2">Uncharacterized protein</fullName>
    </submittedName>
</protein>
<name>W9RHB9_9ROSA</name>
<dbReference type="EMBL" id="KE344738">
    <property type="protein sequence ID" value="EXB76924.1"/>
    <property type="molecule type" value="Genomic_DNA"/>
</dbReference>
<gene>
    <name evidence="2" type="ORF">L484_017925</name>
</gene>
<feature type="compositionally biased region" description="Basic and acidic residues" evidence="1">
    <location>
        <begin position="60"/>
        <end position="70"/>
    </location>
</feature>
<feature type="region of interest" description="Disordered" evidence="1">
    <location>
        <begin position="50"/>
        <end position="85"/>
    </location>
</feature>
<reference evidence="3" key="1">
    <citation type="submission" date="2013-01" db="EMBL/GenBank/DDBJ databases">
        <title>Draft Genome Sequence of a Mulberry Tree, Morus notabilis C.K. Schneid.</title>
        <authorList>
            <person name="He N."/>
            <person name="Zhao S."/>
        </authorList>
    </citation>
    <scope>NUCLEOTIDE SEQUENCE</scope>
</reference>
<dbReference type="AlphaFoldDB" id="W9RHB9"/>
<evidence type="ECO:0000256" key="1">
    <source>
        <dbReference type="SAM" id="MobiDB-lite"/>
    </source>
</evidence>
<evidence type="ECO:0000313" key="2">
    <source>
        <dbReference type="EMBL" id="EXB76924.1"/>
    </source>
</evidence>
<dbReference type="Proteomes" id="UP000030645">
    <property type="component" value="Unassembled WGS sequence"/>
</dbReference>